<keyword evidence="3" id="KW-0732">Signal</keyword>
<evidence type="ECO:0000256" key="1">
    <source>
        <dbReference type="ARBA" id="ARBA00011073"/>
    </source>
</evidence>
<dbReference type="InterPro" id="IPR000209">
    <property type="entry name" value="Peptidase_S8/S53_dom"/>
</dbReference>
<dbReference type="InterPro" id="IPR022398">
    <property type="entry name" value="Peptidase_S8_His-AS"/>
</dbReference>
<dbReference type="EMBL" id="DRFO01000016">
    <property type="protein sequence ID" value="HDZ55844.1"/>
    <property type="molecule type" value="Genomic_DNA"/>
</dbReference>
<feature type="active site" description="Charge relay system" evidence="6">
    <location>
        <position position="78"/>
    </location>
</feature>
<keyword evidence="4 6" id="KW-0378">Hydrolase</keyword>
<dbReference type="AlphaFoldDB" id="A0A7V1BM98"/>
<dbReference type="Gene3D" id="3.40.50.200">
    <property type="entry name" value="Peptidase S8/S53 domain"/>
    <property type="match status" value="1"/>
</dbReference>
<dbReference type="Proteomes" id="UP000885703">
    <property type="component" value="Unassembled WGS sequence"/>
</dbReference>
<dbReference type="PRINTS" id="PR00723">
    <property type="entry name" value="SUBTILISIN"/>
</dbReference>
<name>A0A7V1BM98_9GAMM</name>
<evidence type="ECO:0000313" key="9">
    <source>
        <dbReference type="EMBL" id="HDZ55844.1"/>
    </source>
</evidence>
<protein>
    <recommendedName>
        <fullName evidence="8">Peptidase S8/S53 domain-containing protein</fullName>
    </recommendedName>
</protein>
<evidence type="ECO:0000256" key="2">
    <source>
        <dbReference type="ARBA" id="ARBA00022670"/>
    </source>
</evidence>
<evidence type="ECO:0000256" key="3">
    <source>
        <dbReference type="ARBA" id="ARBA00022729"/>
    </source>
</evidence>
<evidence type="ECO:0000256" key="4">
    <source>
        <dbReference type="ARBA" id="ARBA00022801"/>
    </source>
</evidence>
<feature type="compositionally biased region" description="Pro residues" evidence="7">
    <location>
        <begin position="1"/>
        <end position="17"/>
    </location>
</feature>
<dbReference type="Pfam" id="PF00082">
    <property type="entry name" value="Peptidase_S8"/>
    <property type="match status" value="1"/>
</dbReference>
<comment type="caution">
    <text evidence="9">The sequence shown here is derived from an EMBL/GenBank/DDBJ whole genome shotgun (WGS) entry which is preliminary data.</text>
</comment>
<feature type="domain" description="Peptidase S8/S53" evidence="8">
    <location>
        <begin position="71"/>
        <end position="342"/>
    </location>
</feature>
<evidence type="ECO:0000259" key="8">
    <source>
        <dbReference type="Pfam" id="PF00082"/>
    </source>
</evidence>
<accession>A0A7V1BM98</accession>
<dbReference type="SUPFAM" id="SSF52743">
    <property type="entry name" value="Subtilisin-like"/>
    <property type="match status" value="1"/>
</dbReference>
<dbReference type="PROSITE" id="PS00138">
    <property type="entry name" value="SUBTILASE_SER"/>
    <property type="match status" value="1"/>
</dbReference>
<organism evidence="9">
    <name type="scientific">Halopseudomonas xinjiangensis</name>
    <dbReference type="NCBI Taxonomy" id="487184"/>
    <lineage>
        <taxon>Bacteria</taxon>
        <taxon>Pseudomonadati</taxon>
        <taxon>Pseudomonadota</taxon>
        <taxon>Gammaproteobacteria</taxon>
        <taxon>Pseudomonadales</taxon>
        <taxon>Pseudomonadaceae</taxon>
        <taxon>Halopseudomonas</taxon>
    </lineage>
</organism>
<sequence length="721" mass="76457">MPTREVPPPPPDTSPEPPPEDDIGPAPDPGPLPGADASARLTPLPAEYEFTGGYELTYGHVAHDRGFTGANNIIAQIDSGVRTSHVELQGQIAGSYNVLTGATTEEAGQDSGNHGTHVAGILVAKRNNFGSVGYAPGAQLLNVRFTNAANEITATDQQLANGFNWARTNGARWFNNSWGIETTADEFGRLGITTYFPALLAEWQAGAQQDKVYVWATGNQGDAQPLVFAALPSLFPELTYQWVAVTSVDASGQLSAFANACGDAAAWCLAAPGSDIISSVNVSDTTYASFSGTSMAAPAVTGALAVVSQAFPTLSSAQVVQRLFFTANKDGVYANESLYGQGLLDLELATRPVGTLMLVSDSGQPLSLESASLVLGAPFGYTNPLANLQVMATDSLAAGFAVDLGQQLSLRRYRYDTSLAFERLGRSWHSETDGLHTYTWTQRGGSSQGSRVLSFDQGAGSSLSMGQIDDLDLLENGRSLAGYSQLNATLAAPYWLQQPGEQTAGMRQRLPVGQATLELTSVANALRQGASLGLNVPVGSSYRSTLEVGFLRGRDGLFDSHGEGIFDLGNTSNTMFAGLRGQFSQGKLSLAHAAYLGQSEVDAAGLLANMGPVTTSSWLLAGRYSVQDNTWGLVLQQPLRVESATSKINLATGYAGNLFDMQSVSLNLAPDGRQVNLEAFWQQPLSPTSDVKISWLGIRQPGHQASASPMQVLMTQWQHRF</sequence>
<dbReference type="InterPro" id="IPR023828">
    <property type="entry name" value="Peptidase_S8_Ser-AS"/>
</dbReference>
<dbReference type="PROSITE" id="PS51892">
    <property type="entry name" value="SUBTILASE"/>
    <property type="match status" value="1"/>
</dbReference>
<dbReference type="PANTHER" id="PTHR43806">
    <property type="entry name" value="PEPTIDASE S8"/>
    <property type="match status" value="1"/>
</dbReference>
<gene>
    <name evidence="9" type="ORF">ENH64_05130</name>
</gene>
<dbReference type="GO" id="GO:0004252">
    <property type="term" value="F:serine-type endopeptidase activity"/>
    <property type="evidence" value="ECO:0007669"/>
    <property type="project" value="UniProtKB-UniRule"/>
</dbReference>
<dbReference type="PROSITE" id="PS00137">
    <property type="entry name" value="SUBTILASE_HIS"/>
    <property type="match status" value="1"/>
</dbReference>
<dbReference type="CDD" id="cd04848">
    <property type="entry name" value="Peptidases_S8_Autotransporter_serine_protease_like"/>
    <property type="match status" value="1"/>
</dbReference>
<reference evidence="9" key="1">
    <citation type="journal article" date="2020" name="mSystems">
        <title>Genome- and Community-Level Interaction Insights into Carbon Utilization and Element Cycling Functions of Hydrothermarchaeota in Hydrothermal Sediment.</title>
        <authorList>
            <person name="Zhou Z."/>
            <person name="Liu Y."/>
            <person name="Xu W."/>
            <person name="Pan J."/>
            <person name="Luo Z.H."/>
            <person name="Li M."/>
        </authorList>
    </citation>
    <scope>NUCLEOTIDE SEQUENCE [LARGE SCALE GENOMIC DNA]</scope>
    <source>
        <strain evidence="9">HyVt-324</strain>
    </source>
</reference>
<dbReference type="GO" id="GO:0006508">
    <property type="term" value="P:proteolysis"/>
    <property type="evidence" value="ECO:0007669"/>
    <property type="project" value="UniProtKB-KW"/>
</dbReference>
<dbReference type="InterPro" id="IPR034061">
    <property type="entry name" value="Peptidases_S8_Autotransporter"/>
</dbReference>
<feature type="active site" description="Charge relay system" evidence="6">
    <location>
        <position position="114"/>
    </location>
</feature>
<dbReference type="PANTHER" id="PTHR43806:SF11">
    <property type="entry name" value="CEREVISIN-RELATED"/>
    <property type="match status" value="1"/>
</dbReference>
<keyword evidence="5 6" id="KW-0720">Serine protease</keyword>
<feature type="active site" description="Charge relay system" evidence="6">
    <location>
        <position position="294"/>
    </location>
</feature>
<dbReference type="InterPro" id="IPR050131">
    <property type="entry name" value="Peptidase_S8_subtilisin-like"/>
</dbReference>
<feature type="region of interest" description="Disordered" evidence="7">
    <location>
        <begin position="1"/>
        <end position="39"/>
    </location>
</feature>
<evidence type="ECO:0000256" key="5">
    <source>
        <dbReference type="ARBA" id="ARBA00022825"/>
    </source>
</evidence>
<proteinExistence type="inferred from homology"/>
<evidence type="ECO:0000256" key="7">
    <source>
        <dbReference type="SAM" id="MobiDB-lite"/>
    </source>
</evidence>
<evidence type="ECO:0000256" key="6">
    <source>
        <dbReference type="PROSITE-ProRule" id="PRU01240"/>
    </source>
</evidence>
<keyword evidence="2 6" id="KW-0645">Protease</keyword>
<comment type="similarity">
    <text evidence="1 6">Belongs to the peptidase S8 family.</text>
</comment>
<dbReference type="InterPro" id="IPR036852">
    <property type="entry name" value="Peptidase_S8/S53_dom_sf"/>
</dbReference>
<dbReference type="InterPro" id="IPR015500">
    <property type="entry name" value="Peptidase_S8_subtilisin-rel"/>
</dbReference>